<organism evidence="1 2">
    <name type="scientific">Candidatus Clostridium eludens</name>
    <dbReference type="NCBI Taxonomy" id="3381663"/>
    <lineage>
        <taxon>Bacteria</taxon>
        <taxon>Bacillati</taxon>
        <taxon>Bacillota</taxon>
        <taxon>Clostridia</taxon>
        <taxon>Eubacteriales</taxon>
        <taxon>Clostridiaceae</taxon>
        <taxon>Clostridium</taxon>
    </lineage>
</organism>
<dbReference type="RefSeq" id="WP_406792157.1">
    <property type="nucleotide sequence ID" value="NZ_JBJHZX010000014.1"/>
</dbReference>
<evidence type="ECO:0000313" key="1">
    <source>
        <dbReference type="EMBL" id="MFL0196041.1"/>
    </source>
</evidence>
<evidence type="ECO:0000313" key="2">
    <source>
        <dbReference type="Proteomes" id="UP001623660"/>
    </source>
</evidence>
<proteinExistence type="predicted"/>
<dbReference type="Proteomes" id="UP001623660">
    <property type="component" value="Unassembled WGS sequence"/>
</dbReference>
<name>A0ABW8SLE9_9CLOT</name>
<keyword evidence="2" id="KW-1185">Reference proteome</keyword>
<dbReference type="EMBL" id="JBJHZX010000014">
    <property type="protein sequence ID" value="MFL0196041.1"/>
    <property type="molecule type" value="Genomic_DNA"/>
</dbReference>
<accession>A0ABW8SLE9</accession>
<comment type="caution">
    <text evidence="1">The sequence shown here is derived from an EMBL/GenBank/DDBJ whole genome shotgun (WGS) entry which is preliminary data.</text>
</comment>
<protein>
    <submittedName>
        <fullName evidence="1">Uncharacterized protein</fullName>
    </submittedName>
</protein>
<reference evidence="1 2" key="1">
    <citation type="submission" date="2024-11" db="EMBL/GenBank/DDBJ databases">
        <authorList>
            <person name="Heng Y.C."/>
            <person name="Lim A.C.H."/>
            <person name="Lee J.K.Y."/>
            <person name="Kittelmann S."/>
        </authorList>
    </citation>
    <scope>NUCLEOTIDE SEQUENCE [LARGE SCALE GENOMIC DNA]</scope>
    <source>
        <strain evidence="1 2">WILCCON 0269</strain>
    </source>
</reference>
<gene>
    <name evidence="1" type="ORF">ACJDU8_10760</name>
</gene>
<sequence length="44" mass="4925">MTTTAEDTIEYSPIVTPGITIVYLSMHFWDYVDMVDCLSYGTSG</sequence>